<keyword evidence="1" id="KW-0812">Transmembrane</keyword>
<organism evidence="2 3">
    <name type="scientific">Euplotes crassus</name>
    <dbReference type="NCBI Taxonomy" id="5936"/>
    <lineage>
        <taxon>Eukaryota</taxon>
        <taxon>Sar</taxon>
        <taxon>Alveolata</taxon>
        <taxon>Ciliophora</taxon>
        <taxon>Intramacronucleata</taxon>
        <taxon>Spirotrichea</taxon>
        <taxon>Hypotrichia</taxon>
        <taxon>Euplotida</taxon>
        <taxon>Euplotidae</taxon>
        <taxon>Moneuplotes</taxon>
    </lineage>
</organism>
<gene>
    <name evidence="2" type="ORF">ECRASSUSDP1_LOCUS16936</name>
</gene>
<evidence type="ECO:0000256" key="1">
    <source>
        <dbReference type="SAM" id="Phobius"/>
    </source>
</evidence>
<keyword evidence="3" id="KW-1185">Reference proteome</keyword>
<dbReference type="Proteomes" id="UP001295684">
    <property type="component" value="Unassembled WGS sequence"/>
</dbReference>
<name>A0AAD1XMU6_EUPCR</name>
<evidence type="ECO:0000313" key="3">
    <source>
        <dbReference type="Proteomes" id="UP001295684"/>
    </source>
</evidence>
<feature type="transmembrane region" description="Helical" evidence="1">
    <location>
        <begin position="48"/>
        <end position="69"/>
    </location>
</feature>
<dbReference type="EMBL" id="CAMPGE010017062">
    <property type="protein sequence ID" value="CAI2375573.1"/>
    <property type="molecule type" value="Genomic_DNA"/>
</dbReference>
<sequence>MIFLSKVHTCVNTMAMLCFAFSQFLLNSFVSNWLCYPRLNKCILLSELLFLTLRAYCQFLMIFLCSMTTSSCLMQQWFG</sequence>
<evidence type="ECO:0000313" key="2">
    <source>
        <dbReference type="EMBL" id="CAI2375573.1"/>
    </source>
</evidence>
<protein>
    <submittedName>
        <fullName evidence="2">Uncharacterized protein</fullName>
    </submittedName>
</protein>
<keyword evidence="1" id="KW-1133">Transmembrane helix</keyword>
<reference evidence="2" key="1">
    <citation type="submission" date="2023-07" db="EMBL/GenBank/DDBJ databases">
        <authorList>
            <consortium name="AG Swart"/>
            <person name="Singh M."/>
            <person name="Singh A."/>
            <person name="Seah K."/>
            <person name="Emmerich C."/>
        </authorList>
    </citation>
    <scope>NUCLEOTIDE SEQUENCE</scope>
    <source>
        <strain evidence="2">DP1</strain>
    </source>
</reference>
<comment type="caution">
    <text evidence="2">The sequence shown here is derived from an EMBL/GenBank/DDBJ whole genome shotgun (WGS) entry which is preliminary data.</text>
</comment>
<dbReference type="AlphaFoldDB" id="A0AAD1XMU6"/>
<feature type="transmembrane region" description="Helical" evidence="1">
    <location>
        <begin position="14"/>
        <end position="36"/>
    </location>
</feature>
<accession>A0AAD1XMU6</accession>
<keyword evidence="1" id="KW-0472">Membrane</keyword>
<proteinExistence type="predicted"/>